<dbReference type="Pfam" id="PF00128">
    <property type="entry name" value="Alpha-amylase"/>
    <property type="match status" value="1"/>
</dbReference>
<name>A0A412TN80_9BACT</name>
<keyword evidence="5" id="KW-0328">Glycosyltransferase</keyword>
<evidence type="ECO:0000256" key="6">
    <source>
        <dbReference type="ARBA" id="ARBA00022679"/>
    </source>
</evidence>
<evidence type="ECO:0000256" key="4">
    <source>
        <dbReference type="ARBA" id="ARBA00012541"/>
    </source>
</evidence>
<dbReference type="EC" id="2.4.1.18" evidence="4"/>
<evidence type="ECO:0000256" key="3">
    <source>
        <dbReference type="ARBA" id="ARBA00009000"/>
    </source>
</evidence>
<keyword evidence="6" id="KW-0808">Transferase</keyword>
<dbReference type="InterPro" id="IPR006047">
    <property type="entry name" value="GH13_cat_dom"/>
</dbReference>
<evidence type="ECO:0000256" key="2">
    <source>
        <dbReference type="ARBA" id="ARBA00002953"/>
    </source>
</evidence>
<dbReference type="CDD" id="cd02854">
    <property type="entry name" value="E_set_GBE_euk_N"/>
    <property type="match status" value="1"/>
</dbReference>
<evidence type="ECO:0000313" key="10">
    <source>
        <dbReference type="EMBL" id="RGU55211.1"/>
    </source>
</evidence>
<proteinExistence type="inferred from homology"/>
<dbReference type="InterPro" id="IPR017853">
    <property type="entry name" value="GH"/>
</dbReference>
<dbReference type="CDD" id="cd11321">
    <property type="entry name" value="AmyAc_bac_euk_BE"/>
    <property type="match status" value="1"/>
</dbReference>
<dbReference type="AlphaFoldDB" id="A0A412TN80"/>
<dbReference type="Gene3D" id="3.20.20.80">
    <property type="entry name" value="Glycosidases"/>
    <property type="match status" value="1"/>
</dbReference>
<dbReference type="GO" id="GO:0043169">
    <property type="term" value="F:cation binding"/>
    <property type="evidence" value="ECO:0007669"/>
    <property type="project" value="InterPro"/>
</dbReference>
<dbReference type="Gene3D" id="2.60.40.1180">
    <property type="entry name" value="Golgi alpha-mannosidase II"/>
    <property type="match status" value="1"/>
</dbReference>
<dbReference type="GO" id="GO:0005737">
    <property type="term" value="C:cytoplasm"/>
    <property type="evidence" value="ECO:0007669"/>
    <property type="project" value="TreeGrafter"/>
</dbReference>
<evidence type="ECO:0000259" key="9">
    <source>
        <dbReference type="SMART" id="SM00642"/>
    </source>
</evidence>
<evidence type="ECO:0000256" key="5">
    <source>
        <dbReference type="ARBA" id="ARBA00022676"/>
    </source>
</evidence>
<dbReference type="SUPFAM" id="SSF81296">
    <property type="entry name" value="E set domains"/>
    <property type="match status" value="1"/>
</dbReference>
<dbReference type="Gene3D" id="2.60.40.10">
    <property type="entry name" value="Immunoglobulins"/>
    <property type="match status" value="1"/>
</dbReference>
<feature type="domain" description="Glycosyl hydrolase family 13 catalytic" evidence="9">
    <location>
        <begin position="188"/>
        <end position="545"/>
    </location>
</feature>
<reference evidence="10 11" key="1">
    <citation type="submission" date="2018-08" db="EMBL/GenBank/DDBJ databases">
        <title>A genome reference for cultivated species of the human gut microbiota.</title>
        <authorList>
            <person name="Zou Y."/>
            <person name="Xue W."/>
            <person name="Luo G."/>
        </authorList>
    </citation>
    <scope>NUCLEOTIDE SEQUENCE [LARGE SCALE GENOMIC DNA]</scope>
    <source>
        <strain evidence="10 11">AF16-14</strain>
    </source>
</reference>
<dbReference type="GO" id="GO:0004553">
    <property type="term" value="F:hydrolase activity, hydrolyzing O-glycosyl compounds"/>
    <property type="evidence" value="ECO:0007669"/>
    <property type="project" value="InterPro"/>
</dbReference>
<feature type="active site" description="Nucleophile" evidence="8">
    <location>
        <position position="326"/>
    </location>
</feature>
<comment type="similarity">
    <text evidence="3">Belongs to the glycosyl hydrolase 13 family. GlgB subfamily.</text>
</comment>
<evidence type="ECO:0000256" key="1">
    <source>
        <dbReference type="ARBA" id="ARBA00000826"/>
    </source>
</evidence>
<dbReference type="PANTHER" id="PTHR43651">
    <property type="entry name" value="1,4-ALPHA-GLUCAN-BRANCHING ENZYME"/>
    <property type="match status" value="1"/>
</dbReference>
<dbReference type="SUPFAM" id="SSF51445">
    <property type="entry name" value="(Trans)glycosidases"/>
    <property type="match status" value="1"/>
</dbReference>
<comment type="function">
    <text evidence="2">Catalyzes the formation of the alpha-1,6-glucosidic linkages in glycogen by scission of a 1,4-alpha-linked oligosaccharide from growing alpha-1,4-glucan chains and the subsequent attachment of the oligosaccharide to the alpha-1,6 position.</text>
</comment>
<dbReference type="FunFam" id="3.20.20.80:FF:000001">
    <property type="entry name" value="1,4-alpha-glucan branching enzyme"/>
    <property type="match status" value="1"/>
</dbReference>
<evidence type="ECO:0000313" key="11">
    <source>
        <dbReference type="Proteomes" id="UP000284243"/>
    </source>
</evidence>
<dbReference type="SUPFAM" id="SSF51011">
    <property type="entry name" value="Glycosyl hydrolase domain"/>
    <property type="match status" value="1"/>
</dbReference>
<dbReference type="Proteomes" id="UP000284243">
    <property type="component" value="Unassembled WGS sequence"/>
</dbReference>
<dbReference type="PIRSF" id="PIRSF000463">
    <property type="entry name" value="GlgB"/>
    <property type="match status" value="1"/>
</dbReference>
<organism evidence="10 11">
    <name type="scientific">Odoribacter splanchnicus</name>
    <dbReference type="NCBI Taxonomy" id="28118"/>
    <lineage>
        <taxon>Bacteria</taxon>
        <taxon>Pseudomonadati</taxon>
        <taxon>Bacteroidota</taxon>
        <taxon>Bacteroidia</taxon>
        <taxon>Bacteroidales</taxon>
        <taxon>Odoribacteraceae</taxon>
        <taxon>Odoribacter</taxon>
    </lineage>
</organism>
<dbReference type="Pfam" id="PF02806">
    <property type="entry name" value="Alpha-amylase_C"/>
    <property type="match status" value="1"/>
</dbReference>
<gene>
    <name evidence="10" type="ORF">DWW57_13255</name>
</gene>
<comment type="caution">
    <text evidence="10">The sequence shown here is derived from an EMBL/GenBank/DDBJ whole genome shotgun (WGS) entry which is preliminary data.</text>
</comment>
<dbReference type="RefSeq" id="WP_118160589.1">
    <property type="nucleotide sequence ID" value="NZ_QRYC01000020.1"/>
</dbReference>
<evidence type="ECO:0000256" key="8">
    <source>
        <dbReference type="PIRSR" id="PIRSR000463-1"/>
    </source>
</evidence>
<dbReference type="PANTHER" id="PTHR43651:SF3">
    <property type="entry name" value="1,4-ALPHA-GLUCAN-BRANCHING ENZYME"/>
    <property type="match status" value="1"/>
</dbReference>
<dbReference type="InterPro" id="IPR037439">
    <property type="entry name" value="Branching_enzy"/>
</dbReference>
<dbReference type="InterPro" id="IPR006048">
    <property type="entry name" value="A-amylase/branching_C"/>
</dbReference>
<feature type="active site" description="Proton donor" evidence="8">
    <location>
        <position position="380"/>
    </location>
</feature>
<protein>
    <recommendedName>
        <fullName evidence="4">1,4-alpha-glucan branching enzyme</fullName>
        <ecNumber evidence="4">2.4.1.18</ecNumber>
    </recommendedName>
</protein>
<dbReference type="InterPro" id="IPR014756">
    <property type="entry name" value="Ig_E-set"/>
</dbReference>
<sequence length="668" mass="78770">MKFDITVNDPLLEPFLPVIRRRHERSVLKELEFTNRKKRLADIFNNHLYFGLHRLPGKGWVFREWAPHATAIYLIGESNDWQRRENFSFHRLEGGVWELELPEEALWHGMDYKFWVEWPEGGGERIPGYVNRVVQDDLTKIFSAQVWQPEQVYRWRYSGVGRREHPLIYEAHIGMSMENRRVSTFNEFRAYVLPRIVDLGYNMIQLMGIQEHPYYGSFGYQVSNFYAVSSRFGTPDDLKRLIDEAHGYSIGVIMDLVHSHAVKNEAEGLSCFAGDYNQYFYPGERGEHRLWNSRCFDYGKNEVIGFLLSNCKYWLEEFHFDGFRFDGITSMLYWDHGLGRDFTEYKFYYDGNQDEDAITYLTLANKLIHEVNPEVITIAEDMSGMPGLAMPVGEGGLGFDFRMSMGVPDYWIKLIEDKKDEEWHVGDMFYELTNKRPEEHTISYAESHDQAMVGDKTIFFRLVDKDIYTSMSVFDHSLRVDRGMALHKMIRLMTIATAGDGYLNFMGNEFGHPEWIDFPREGNNWSYEHARRLWSLVDDKDLRFRFLNEFDKAMISLAKKDGFFKPIPLPVVRDNERQILVFRRGAYLFVFNFNPQSSFSDYRFEVEAGKYLPVLDTDNQLFSGFNRIDDGLEHFTLYREGRNWLSLYIPSRTAVVLQLQEENFKMKK</sequence>
<dbReference type="Pfam" id="PF02922">
    <property type="entry name" value="CBM_48"/>
    <property type="match status" value="1"/>
</dbReference>
<dbReference type="EMBL" id="QRYC01000020">
    <property type="protein sequence ID" value="RGU55211.1"/>
    <property type="molecule type" value="Genomic_DNA"/>
</dbReference>
<dbReference type="SMART" id="SM00642">
    <property type="entry name" value="Aamy"/>
    <property type="match status" value="1"/>
</dbReference>
<dbReference type="GO" id="GO:0003844">
    <property type="term" value="F:1,4-alpha-glucan branching enzyme activity"/>
    <property type="evidence" value="ECO:0007669"/>
    <property type="project" value="UniProtKB-EC"/>
</dbReference>
<evidence type="ECO:0000256" key="7">
    <source>
        <dbReference type="ARBA" id="ARBA00023277"/>
    </source>
</evidence>
<dbReference type="FunFam" id="2.60.40.1180:FF:000050">
    <property type="entry name" value="1,4-alpha-glucan branching enzyme"/>
    <property type="match status" value="1"/>
</dbReference>
<dbReference type="GO" id="GO:0005978">
    <property type="term" value="P:glycogen biosynthetic process"/>
    <property type="evidence" value="ECO:0007669"/>
    <property type="project" value="InterPro"/>
</dbReference>
<comment type="catalytic activity">
    <reaction evidence="1">
        <text>Transfers a segment of a (1-&gt;4)-alpha-D-glucan chain to a primary hydroxy group in a similar glucan chain.</text>
        <dbReference type="EC" id="2.4.1.18"/>
    </reaction>
</comment>
<keyword evidence="7" id="KW-0119">Carbohydrate metabolism</keyword>
<dbReference type="InterPro" id="IPR013780">
    <property type="entry name" value="Glyco_hydro_b"/>
</dbReference>
<dbReference type="InterPro" id="IPR004193">
    <property type="entry name" value="Glyco_hydro_13_N"/>
</dbReference>
<accession>A0A412TN80</accession>
<dbReference type="InterPro" id="IPR013783">
    <property type="entry name" value="Ig-like_fold"/>
</dbReference>